<dbReference type="PANTHER" id="PTHR32108:SF9">
    <property type="entry name" value="REVERSE TRANSCRIPTASE RNASE H-LIKE DOMAIN-CONTAINING PROTEIN"/>
    <property type="match status" value="1"/>
</dbReference>
<keyword evidence="2" id="KW-1185">Reference proteome</keyword>
<gene>
    <name evidence="1" type="ORF">ACH5RR_008576</name>
</gene>
<accession>A0ABD3AC46</accession>
<evidence type="ECO:0000313" key="1">
    <source>
        <dbReference type="EMBL" id="KAL3529254.1"/>
    </source>
</evidence>
<name>A0ABD3AC46_9GENT</name>
<sequence>MDMEQAYHPSINMILVEESSDDGAKLTIPESEIIEKFSQILLLLKGKTTISDESKPMPKMVTIEEFLRLEGQLENMQLVNEILWDRIRALEEKMAKLTSQKQSNMGIFGHSTSEEVPTPAHSQCVATNVTRKTKKEQRILTPLPLTLTELFQHLQRRGTMSPILANPVHKSWVAEMIAQGKYKRGIYCAYHSFEEGHFTEECWALKNKVEDLIERGGLIFVNTMSGQLMPVVVKSRGSLPSRTPLNTYTGKAANRFVAGYQLDGMIEQGISNSEPLHLPTFSPIPPGYTLNNYNESLIVTRKNAP</sequence>
<evidence type="ECO:0000313" key="2">
    <source>
        <dbReference type="Proteomes" id="UP001630127"/>
    </source>
</evidence>
<dbReference type="AlphaFoldDB" id="A0ABD3AC46"/>
<organism evidence="1 2">
    <name type="scientific">Cinchona calisaya</name>
    <dbReference type="NCBI Taxonomy" id="153742"/>
    <lineage>
        <taxon>Eukaryota</taxon>
        <taxon>Viridiplantae</taxon>
        <taxon>Streptophyta</taxon>
        <taxon>Embryophyta</taxon>
        <taxon>Tracheophyta</taxon>
        <taxon>Spermatophyta</taxon>
        <taxon>Magnoliopsida</taxon>
        <taxon>eudicotyledons</taxon>
        <taxon>Gunneridae</taxon>
        <taxon>Pentapetalae</taxon>
        <taxon>asterids</taxon>
        <taxon>lamiids</taxon>
        <taxon>Gentianales</taxon>
        <taxon>Rubiaceae</taxon>
        <taxon>Cinchonoideae</taxon>
        <taxon>Cinchoneae</taxon>
        <taxon>Cinchona</taxon>
    </lineage>
</organism>
<dbReference type="Proteomes" id="UP001630127">
    <property type="component" value="Unassembled WGS sequence"/>
</dbReference>
<dbReference type="EMBL" id="JBJUIK010000004">
    <property type="protein sequence ID" value="KAL3529254.1"/>
    <property type="molecule type" value="Genomic_DNA"/>
</dbReference>
<dbReference type="PANTHER" id="PTHR32108">
    <property type="entry name" value="DNA-DIRECTED RNA POLYMERASE SUBUNIT ALPHA"/>
    <property type="match status" value="1"/>
</dbReference>
<reference evidence="1 2" key="1">
    <citation type="submission" date="2024-11" db="EMBL/GenBank/DDBJ databases">
        <title>A near-complete genome assembly of Cinchona calisaya.</title>
        <authorList>
            <person name="Lian D.C."/>
            <person name="Zhao X.W."/>
            <person name="Wei L."/>
        </authorList>
    </citation>
    <scope>NUCLEOTIDE SEQUENCE [LARGE SCALE GENOMIC DNA]</scope>
    <source>
        <tissue evidence="1">Nenye</tissue>
    </source>
</reference>
<proteinExistence type="predicted"/>
<comment type="caution">
    <text evidence="1">The sequence shown here is derived from an EMBL/GenBank/DDBJ whole genome shotgun (WGS) entry which is preliminary data.</text>
</comment>
<protein>
    <submittedName>
        <fullName evidence="1">Uncharacterized protein</fullName>
    </submittedName>
</protein>